<gene>
    <name evidence="2" type="ORF">OU5_3494</name>
</gene>
<dbReference type="AlphaFoldDB" id="A0A024EDZ7"/>
<organism evidence="2 3">
    <name type="scientific">Pseudomonas mandelii JR-1</name>
    <dbReference type="NCBI Taxonomy" id="1147786"/>
    <lineage>
        <taxon>Bacteria</taxon>
        <taxon>Pseudomonadati</taxon>
        <taxon>Pseudomonadota</taxon>
        <taxon>Gammaproteobacteria</taxon>
        <taxon>Pseudomonadales</taxon>
        <taxon>Pseudomonadaceae</taxon>
        <taxon>Pseudomonas</taxon>
    </lineage>
</organism>
<reference evidence="2 3" key="1">
    <citation type="journal article" date="2012" name="J. Bacteriol.">
        <title>Genome sequence of cold-adapted Pseudomonas mandelii strain JR-1.</title>
        <authorList>
            <person name="Jang S.H."/>
            <person name="Kim J."/>
            <person name="Kim J."/>
            <person name="Hong S."/>
            <person name="Lee C."/>
        </authorList>
    </citation>
    <scope>NUCLEOTIDE SEQUENCE [LARGE SCALE GENOMIC DNA]</scope>
    <source>
        <strain evidence="2 3">JR-1</strain>
    </source>
</reference>
<protein>
    <recommendedName>
        <fullName evidence="4">DUF3617 domain-containing protein</fullName>
    </recommendedName>
</protein>
<dbReference type="Proteomes" id="UP000026913">
    <property type="component" value="Chromosome"/>
</dbReference>
<evidence type="ECO:0000313" key="2">
    <source>
        <dbReference type="EMBL" id="AHZ70573.1"/>
    </source>
</evidence>
<feature type="signal peptide" evidence="1">
    <location>
        <begin position="1"/>
        <end position="22"/>
    </location>
</feature>
<dbReference type="HOGENOM" id="CLU_126490_0_0_6"/>
<dbReference type="RefSeq" id="WP_010465397.1">
    <property type="nucleotide sequence ID" value="NZ_CP005960.1"/>
</dbReference>
<dbReference type="InterPro" id="IPR022061">
    <property type="entry name" value="DUF3617"/>
</dbReference>
<dbReference type="KEGG" id="pman:OU5_3494"/>
<dbReference type="OrthoDB" id="7003228at2"/>
<dbReference type="Pfam" id="PF12276">
    <property type="entry name" value="DUF3617"/>
    <property type="match status" value="1"/>
</dbReference>
<name>A0A024EDZ7_9PSED</name>
<keyword evidence="1" id="KW-0732">Signal</keyword>
<proteinExistence type="predicted"/>
<sequence>MNVRLLGLAVALGLAVPLAAQAQMLQPGLWELTTSNMKVDDQNLPDLQLILGQLQGQMTPQQRAQLEKQGITMGGKGIRACLTPEQVKSDNIPLTDPQSGCKQEITDRSGNQWKFRFSCPKAQGAGVATFLSDREFTTKVNGTFNATGLQQKGSLDTRAVWLGQDCGTVKPRA</sequence>
<dbReference type="EMBL" id="CP005960">
    <property type="protein sequence ID" value="AHZ70573.1"/>
    <property type="molecule type" value="Genomic_DNA"/>
</dbReference>
<evidence type="ECO:0000313" key="3">
    <source>
        <dbReference type="Proteomes" id="UP000026913"/>
    </source>
</evidence>
<evidence type="ECO:0000256" key="1">
    <source>
        <dbReference type="SAM" id="SignalP"/>
    </source>
</evidence>
<accession>A0A024EDZ7</accession>
<feature type="chain" id="PRO_5001528794" description="DUF3617 domain-containing protein" evidence="1">
    <location>
        <begin position="23"/>
        <end position="173"/>
    </location>
</feature>
<evidence type="ECO:0008006" key="4">
    <source>
        <dbReference type="Google" id="ProtNLM"/>
    </source>
</evidence>